<dbReference type="EMBL" id="AAXW01000002">
    <property type="protein sequence ID" value="EAZ93542.1"/>
    <property type="molecule type" value="Genomic_DNA"/>
</dbReference>
<comment type="caution">
    <text evidence="2">The sequence shown here is derived from an EMBL/GenBank/DDBJ whole genome shotgun (WGS) entry which is preliminary data.</text>
</comment>
<dbReference type="Proteomes" id="UP000003781">
    <property type="component" value="Unassembled WGS sequence"/>
</dbReference>
<evidence type="ECO:0000313" key="2">
    <source>
        <dbReference type="EMBL" id="EAZ93542.1"/>
    </source>
</evidence>
<organism evidence="2 3">
    <name type="scientific">Crocosphaera chwakensis CCY0110</name>
    <dbReference type="NCBI Taxonomy" id="391612"/>
    <lineage>
        <taxon>Bacteria</taxon>
        <taxon>Bacillati</taxon>
        <taxon>Cyanobacteriota</taxon>
        <taxon>Cyanophyceae</taxon>
        <taxon>Oscillatoriophycideae</taxon>
        <taxon>Chroococcales</taxon>
        <taxon>Aphanothecaceae</taxon>
        <taxon>Crocosphaera</taxon>
        <taxon>Crocosphaera chwakensis</taxon>
    </lineage>
</organism>
<gene>
    <name evidence="2" type="ORF">CY0110_17142</name>
</gene>
<sequence length="67" mass="6806">MLLGCQPVSQVGVCAVLSILSIKIEDSQFPGLLISAGSYSPFSSKGGPHRSITSGPSQTSVSPMGLV</sequence>
<keyword evidence="3" id="KW-1185">Reference proteome</keyword>
<evidence type="ECO:0000313" key="3">
    <source>
        <dbReference type="Proteomes" id="UP000003781"/>
    </source>
</evidence>
<proteinExistence type="predicted"/>
<accession>A3IIB0</accession>
<feature type="region of interest" description="Disordered" evidence="1">
    <location>
        <begin position="41"/>
        <end position="67"/>
    </location>
</feature>
<name>A3IIB0_9CHRO</name>
<dbReference type="AlphaFoldDB" id="A3IIB0"/>
<feature type="compositionally biased region" description="Polar residues" evidence="1">
    <location>
        <begin position="51"/>
        <end position="67"/>
    </location>
</feature>
<protein>
    <submittedName>
        <fullName evidence="2">Uncharacterized protein</fullName>
    </submittedName>
</protein>
<reference evidence="2 3" key="1">
    <citation type="submission" date="2007-03" db="EMBL/GenBank/DDBJ databases">
        <authorList>
            <person name="Stal L."/>
            <person name="Ferriera S."/>
            <person name="Johnson J."/>
            <person name="Kravitz S."/>
            <person name="Beeson K."/>
            <person name="Sutton G."/>
            <person name="Rogers Y.-H."/>
            <person name="Friedman R."/>
            <person name="Frazier M."/>
            <person name="Venter J.C."/>
        </authorList>
    </citation>
    <scope>NUCLEOTIDE SEQUENCE [LARGE SCALE GENOMIC DNA]</scope>
    <source>
        <strain evidence="2 3">CCY0110</strain>
    </source>
</reference>
<evidence type="ECO:0000256" key="1">
    <source>
        <dbReference type="SAM" id="MobiDB-lite"/>
    </source>
</evidence>